<dbReference type="Pfam" id="PF00905">
    <property type="entry name" value="Transpeptidase"/>
    <property type="match status" value="1"/>
</dbReference>
<dbReference type="PANTHER" id="PTHR34978">
    <property type="entry name" value="POSSIBLE SENSOR-TRANSDUCER PROTEIN BLAR"/>
    <property type="match status" value="1"/>
</dbReference>
<name>A0A1N7MLW5_9BACL</name>
<dbReference type="PANTHER" id="PTHR34978:SF3">
    <property type="entry name" value="SLR0241 PROTEIN"/>
    <property type="match status" value="1"/>
</dbReference>
<dbReference type="NCBIfam" id="NF000326">
    <property type="entry name" value="blaR1_generic"/>
    <property type="match status" value="1"/>
</dbReference>
<keyword evidence="2" id="KW-1133">Transmembrane helix</keyword>
<evidence type="ECO:0000256" key="2">
    <source>
        <dbReference type="SAM" id="Phobius"/>
    </source>
</evidence>
<accession>A0A1N7MLW5</accession>
<feature type="transmembrane region" description="Helical" evidence="2">
    <location>
        <begin position="6"/>
        <end position="28"/>
    </location>
</feature>
<dbReference type="SUPFAM" id="SSF56601">
    <property type="entry name" value="beta-lactamase/transpeptidase-like"/>
    <property type="match status" value="1"/>
</dbReference>
<feature type="domain" description="Peptidase M56" evidence="4">
    <location>
        <begin position="16"/>
        <end position="309"/>
    </location>
</feature>
<dbReference type="Proteomes" id="UP000186795">
    <property type="component" value="Unassembled WGS sequence"/>
</dbReference>
<keyword evidence="2" id="KW-0472">Membrane</keyword>
<feature type="transmembrane region" description="Helical" evidence="2">
    <location>
        <begin position="111"/>
        <end position="136"/>
    </location>
</feature>
<organism evidence="5 6">
    <name type="scientific">Kroppenstedtia eburnea</name>
    <dbReference type="NCBI Taxonomy" id="714067"/>
    <lineage>
        <taxon>Bacteria</taxon>
        <taxon>Bacillati</taxon>
        <taxon>Bacillota</taxon>
        <taxon>Bacilli</taxon>
        <taxon>Bacillales</taxon>
        <taxon>Thermoactinomycetaceae</taxon>
        <taxon>Kroppenstedtia</taxon>
    </lineage>
</organism>
<dbReference type="InterPro" id="IPR012338">
    <property type="entry name" value="Beta-lactam/transpept-like"/>
</dbReference>
<feature type="transmembrane region" description="Helical" evidence="2">
    <location>
        <begin position="223"/>
        <end position="245"/>
    </location>
</feature>
<dbReference type="Gene3D" id="3.40.710.10">
    <property type="entry name" value="DD-peptidase/beta-lactamase superfamily"/>
    <property type="match status" value="1"/>
</dbReference>
<dbReference type="CDD" id="cd07341">
    <property type="entry name" value="M56_BlaR1_MecR1_like"/>
    <property type="match status" value="1"/>
</dbReference>
<evidence type="ECO:0000313" key="5">
    <source>
        <dbReference type="EMBL" id="SIS86929.1"/>
    </source>
</evidence>
<evidence type="ECO:0000256" key="1">
    <source>
        <dbReference type="ARBA" id="ARBA00011075"/>
    </source>
</evidence>
<dbReference type="AlphaFoldDB" id="A0A1N7MLW5"/>
<proteinExistence type="inferred from homology"/>
<dbReference type="EMBL" id="FTOD01000006">
    <property type="protein sequence ID" value="SIS86929.1"/>
    <property type="molecule type" value="Genomic_DNA"/>
</dbReference>
<gene>
    <name evidence="5" type="ORF">SAMN05421790_106179</name>
</gene>
<dbReference type="Pfam" id="PF05569">
    <property type="entry name" value="Peptidase_M56"/>
    <property type="match status" value="1"/>
</dbReference>
<evidence type="ECO:0000259" key="3">
    <source>
        <dbReference type="Pfam" id="PF00905"/>
    </source>
</evidence>
<dbReference type="OrthoDB" id="9762883at2"/>
<dbReference type="InterPro" id="IPR052173">
    <property type="entry name" value="Beta-lactam_resp_regulator"/>
</dbReference>
<evidence type="ECO:0000313" key="6">
    <source>
        <dbReference type="Proteomes" id="UP000186795"/>
    </source>
</evidence>
<keyword evidence="2" id="KW-0812">Transmembrane</keyword>
<reference evidence="6" key="1">
    <citation type="submission" date="2017-01" db="EMBL/GenBank/DDBJ databases">
        <authorList>
            <person name="Varghese N."/>
            <person name="Submissions S."/>
        </authorList>
    </citation>
    <scope>NUCLEOTIDE SEQUENCE [LARGE SCALE GENOMIC DNA]</scope>
    <source>
        <strain evidence="6">DSM 45196</strain>
    </source>
</reference>
<sequence>METSTVILTHLVTGFIVSSLTIAIIMLIRKVCQKQLSARWQYNLWFLLLIALTLPFIPSHLFNFGNHISFFDVNLSNRIGAPANATGDHVIQNVNWLQDFTISVNRSIPDFLNIVIAGIWMAGVLVFSVLTIQAWLKIKALKSSTSEVINKEVLHLFEQCKLNLDLSGKIYVGESPLVKSAMTFGLFKTYVVLPAHFEEWLSMKDIKYIFLHELNHYKNKDILTNYLIVVFQILYWFNPLVWIAFREMRLDREIACDHAVLNSLDEHGYDEYGNTIINVLDKVSQPGNFILANQLNSSKEQLKRRIEKIASFTTESKLLKRKSIAIFMLVGGFVASQVPFISVMAEDHTRYNFKSEQTVYEDLSEYFAGFEGSFVLYDMQADQYRIYNENKSTLRVSPDSTYKIFSALFALESNVITNENSTMKWNGRQYPYDAWNRDHDLFTAMKNSVNWYFEDLDKRVQQDDLQAFLKQIGYGNTDFSGGIGPYWLESSLKISPVEQVQLLKAFYTNQFGLKEKNVQTVKDTIRLEGKAGKQLSGKTGTGAVNNKNINGWFIGYVETNENIYFFATNIENEDKAKGSKAAEITLSILKDKGIY</sequence>
<dbReference type="RefSeq" id="WP_076525126.1">
    <property type="nucleotide sequence ID" value="NZ_CP048103.1"/>
</dbReference>
<feature type="transmembrane region" description="Helical" evidence="2">
    <location>
        <begin position="40"/>
        <end position="57"/>
    </location>
</feature>
<protein>
    <submittedName>
        <fullName evidence="5">Bla regulator protein blaR1</fullName>
    </submittedName>
</protein>
<keyword evidence="6" id="KW-1185">Reference proteome</keyword>
<dbReference type="InterPro" id="IPR001460">
    <property type="entry name" value="PCN-bd_Tpept"/>
</dbReference>
<comment type="similarity">
    <text evidence="1">Belongs to the peptidase M56 family.</text>
</comment>
<evidence type="ECO:0000259" key="4">
    <source>
        <dbReference type="Pfam" id="PF05569"/>
    </source>
</evidence>
<dbReference type="GO" id="GO:0008658">
    <property type="term" value="F:penicillin binding"/>
    <property type="evidence" value="ECO:0007669"/>
    <property type="project" value="InterPro"/>
</dbReference>
<feature type="domain" description="Penicillin-binding protein transpeptidase" evidence="3">
    <location>
        <begin position="384"/>
        <end position="589"/>
    </location>
</feature>
<dbReference type="InterPro" id="IPR008756">
    <property type="entry name" value="Peptidase_M56"/>
</dbReference>